<dbReference type="InterPro" id="IPR040350">
    <property type="entry name" value="TMEM272"/>
</dbReference>
<keyword evidence="1" id="KW-0812">Transmembrane</keyword>
<sequence length="182" mass="20745">MAKRANTLRDVIATIDLQIASRFPYHQAISITQYIGIQYLQDCPKQPNIPVYLLVGGAFGLIKVISMGWRQTRKRNYEQTIEALADGNEDEVLANTSSNITDYALSVFLLVWFILGNYWVLVIYKPRYDPLLHDPNNWCAKTVYLFSVIHLYICYGVMALVVVLLSFIVLCIRSCGVYAQNV</sequence>
<name>A0ABM1S155_LIMPO</name>
<dbReference type="PANTHER" id="PTHR33444:SF7">
    <property type="entry name" value="TRANSMEMBRANE PROTEIN 272"/>
    <property type="match status" value="1"/>
</dbReference>
<feature type="transmembrane region" description="Helical" evidence="1">
    <location>
        <begin position="103"/>
        <end position="124"/>
    </location>
</feature>
<proteinExistence type="predicted"/>
<organism evidence="2 3">
    <name type="scientific">Limulus polyphemus</name>
    <name type="common">Atlantic horseshoe crab</name>
    <dbReference type="NCBI Taxonomy" id="6850"/>
    <lineage>
        <taxon>Eukaryota</taxon>
        <taxon>Metazoa</taxon>
        <taxon>Ecdysozoa</taxon>
        <taxon>Arthropoda</taxon>
        <taxon>Chelicerata</taxon>
        <taxon>Merostomata</taxon>
        <taxon>Xiphosura</taxon>
        <taxon>Limulidae</taxon>
        <taxon>Limulus</taxon>
    </lineage>
</organism>
<keyword evidence="2" id="KW-1185">Reference proteome</keyword>
<dbReference type="Proteomes" id="UP000694941">
    <property type="component" value="Unplaced"/>
</dbReference>
<accession>A0ABM1S155</accession>
<evidence type="ECO:0000313" key="3">
    <source>
        <dbReference type="RefSeq" id="XP_022237360.1"/>
    </source>
</evidence>
<feature type="transmembrane region" description="Helical" evidence="1">
    <location>
        <begin position="144"/>
        <end position="172"/>
    </location>
</feature>
<evidence type="ECO:0000313" key="2">
    <source>
        <dbReference type="Proteomes" id="UP000694941"/>
    </source>
</evidence>
<reference evidence="3" key="1">
    <citation type="submission" date="2025-08" db="UniProtKB">
        <authorList>
            <consortium name="RefSeq"/>
        </authorList>
    </citation>
    <scope>IDENTIFICATION</scope>
    <source>
        <tissue evidence="3">Muscle</tissue>
    </source>
</reference>
<evidence type="ECO:0000256" key="1">
    <source>
        <dbReference type="SAM" id="Phobius"/>
    </source>
</evidence>
<feature type="transmembrane region" description="Helical" evidence="1">
    <location>
        <begin position="49"/>
        <end position="69"/>
    </location>
</feature>
<dbReference type="PANTHER" id="PTHR33444">
    <property type="entry name" value="SI:DKEY-19B23.12-RELATED"/>
    <property type="match status" value="1"/>
</dbReference>
<dbReference type="RefSeq" id="XP_022237360.1">
    <property type="nucleotide sequence ID" value="XM_022381652.1"/>
</dbReference>
<protein>
    <submittedName>
        <fullName evidence="3">Uncharacterized protein LOC106478115 isoform X2</fullName>
    </submittedName>
</protein>
<keyword evidence="1" id="KW-0472">Membrane</keyword>
<gene>
    <name evidence="3" type="primary">LOC106478115</name>
</gene>
<dbReference type="GeneID" id="106478115"/>
<keyword evidence="1" id="KW-1133">Transmembrane helix</keyword>